<dbReference type="PANTHER" id="PTHR37299:SF1">
    <property type="entry name" value="STAGE 0 SPORULATION PROTEIN A HOMOLOG"/>
    <property type="match status" value="1"/>
</dbReference>
<dbReference type="InterPro" id="IPR007492">
    <property type="entry name" value="LytTR_DNA-bd_dom"/>
</dbReference>
<feature type="domain" description="HTH LytTR-type" evidence="1">
    <location>
        <begin position="10"/>
        <end position="106"/>
    </location>
</feature>
<dbReference type="Gene3D" id="2.40.50.1020">
    <property type="entry name" value="LytTr DNA-binding domain"/>
    <property type="match status" value="1"/>
</dbReference>
<dbReference type="AlphaFoldDB" id="A0A917DLD4"/>
<evidence type="ECO:0000259" key="1">
    <source>
        <dbReference type="PROSITE" id="PS50930"/>
    </source>
</evidence>
<sequence>MNNETLLHIGGRLKIAPKNIRLLKADINYTEVHLDDGRTIISSITLGILEKRLQEFSFFRPNRSVVINLDYVVGFEESSAQIKMENNEIFKISCRRAKHFYDISKPKISGTFMIER</sequence>
<comment type="caution">
    <text evidence="2">The sequence shown here is derived from an EMBL/GenBank/DDBJ whole genome shotgun (WGS) entry which is preliminary data.</text>
</comment>
<evidence type="ECO:0000313" key="3">
    <source>
        <dbReference type="Proteomes" id="UP000609064"/>
    </source>
</evidence>
<dbReference type="InterPro" id="IPR046947">
    <property type="entry name" value="LytR-like"/>
</dbReference>
<dbReference type="PANTHER" id="PTHR37299">
    <property type="entry name" value="TRANSCRIPTIONAL REGULATOR-RELATED"/>
    <property type="match status" value="1"/>
</dbReference>
<gene>
    <name evidence="2" type="ORF">GCM10011514_09280</name>
</gene>
<reference evidence="2" key="2">
    <citation type="submission" date="2020-09" db="EMBL/GenBank/DDBJ databases">
        <authorList>
            <person name="Sun Q."/>
            <person name="Zhou Y."/>
        </authorList>
    </citation>
    <scope>NUCLEOTIDE SEQUENCE</scope>
    <source>
        <strain evidence="2">CGMCC 1.15958</strain>
    </source>
</reference>
<dbReference type="Proteomes" id="UP000609064">
    <property type="component" value="Unassembled WGS sequence"/>
</dbReference>
<dbReference type="GO" id="GO:0003677">
    <property type="term" value="F:DNA binding"/>
    <property type="evidence" value="ECO:0007669"/>
    <property type="project" value="InterPro"/>
</dbReference>
<keyword evidence="3" id="KW-1185">Reference proteome</keyword>
<reference evidence="2" key="1">
    <citation type="journal article" date="2014" name="Int. J. Syst. Evol. Microbiol.">
        <title>Complete genome sequence of Corynebacterium casei LMG S-19264T (=DSM 44701T), isolated from a smear-ripened cheese.</title>
        <authorList>
            <consortium name="US DOE Joint Genome Institute (JGI-PGF)"/>
            <person name="Walter F."/>
            <person name="Albersmeier A."/>
            <person name="Kalinowski J."/>
            <person name="Ruckert C."/>
        </authorList>
    </citation>
    <scope>NUCLEOTIDE SEQUENCE</scope>
    <source>
        <strain evidence="2">CGMCC 1.15958</strain>
    </source>
</reference>
<dbReference type="PROSITE" id="PS50930">
    <property type="entry name" value="HTH_LYTTR"/>
    <property type="match status" value="1"/>
</dbReference>
<dbReference type="EMBL" id="BMKK01000002">
    <property type="protein sequence ID" value="GGD47429.1"/>
    <property type="molecule type" value="Genomic_DNA"/>
</dbReference>
<dbReference type="RefSeq" id="WP_188764875.1">
    <property type="nucleotide sequence ID" value="NZ_BMKK01000002.1"/>
</dbReference>
<organism evidence="2 3">
    <name type="scientific">Emticicia aquatilis</name>
    <dbReference type="NCBI Taxonomy" id="1537369"/>
    <lineage>
        <taxon>Bacteria</taxon>
        <taxon>Pseudomonadati</taxon>
        <taxon>Bacteroidota</taxon>
        <taxon>Cytophagia</taxon>
        <taxon>Cytophagales</taxon>
        <taxon>Leadbetterellaceae</taxon>
        <taxon>Emticicia</taxon>
    </lineage>
</organism>
<proteinExistence type="predicted"/>
<name>A0A917DLD4_9BACT</name>
<dbReference type="GO" id="GO:0000156">
    <property type="term" value="F:phosphorelay response regulator activity"/>
    <property type="evidence" value="ECO:0007669"/>
    <property type="project" value="InterPro"/>
</dbReference>
<accession>A0A917DLD4</accession>
<dbReference type="Pfam" id="PF04397">
    <property type="entry name" value="LytTR"/>
    <property type="match status" value="1"/>
</dbReference>
<protein>
    <recommendedName>
        <fullName evidence="1">HTH LytTR-type domain-containing protein</fullName>
    </recommendedName>
</protein>
<evidence type="ECO:0000313" key="2">
    <source>
        <dbReference type="EMBL" id="GGD47429.1"/>
    </source>
</evidence>
<dbReference type="SMART" id="SM00850">
    <property type="entry name" value="LytTR"/>
    <property type="match status" value="1"/>
</dbReference>